<evidence type="ECO:0000256" key="1">
    <source>
        <dbReference type="ARBA" id="ARBA00022737"/>
    </source>
</evidence>
<evidence type="ECO:0000256" key="3">
    <source>
        <dbReference type="PROSITE-ProRule" id="PRU00023"/>
    </source>
</evidence>
<keyword evidence="1" id="KW-0677">Repeat</keyword>
<dbReference type="PROSITE" id="PS50297">
    <property type="entry name" value="ANK_REP_REGION"/>
    <property type="match status" value="1"/>
</dbReference>
<keyword evidence="4" id="KW-0732">Signal</keyword>
<name>A0AAN1VR81_TETHN</name>
<dbReference type="PANTHER" id="PTHR24173">
    <property type="entry name" value="ANKYRIN REPEAT CONTAINING"/>
    <property type="match status" value="1"/>
</dbReference>
<evidence type="ECO:0000313" key="6">
    <source>
        <dbReference type="Proteomes" id="UP000002663"/>
    </source>
</evidence>
<gene>
    <name evidence="5" type="ordered locus">TEH_14610</name>
</gene>
<dbReference type="AlphaFoldDB" id="A0AAN1VR81"/>
<dbReference type="EMBL" id="AP012046">
    <property type="protein sequence ID" value="BAK94788.1"/>
    <property type="molecule type" value="Genomic_DNA"/>
</dbReference>
<protein>
    <recommendedName>
        <fullName evidence="7">Ankyrin repeat domain-containing protein</fullName>
    </recommendedName>
</protein>
<evidence type="ECO:0000256" key="2">
    <source>
        <dbReference type="ARBA" id="ARBA00023043"/>
    </source>
</evidence>
<dbReference type="Gene3D" id="1.25.40.20">
    <property type="entry name" value="Ankyrin repeat-containing domain"/>
    <property type="match status" value="1"/>
</dbReference>
<dbReference type="InterPro" id="IPR002110">
    <property type="entry name" value="Ankyrin_rpt"/>
</dbReference>
<feature type="signal peptide" evidence="4">
    <location>
        <begin position="1"/>
        <end position="21"/>
    </location>
</feature>
<dbReference type="PANTHER" id="PTHR24173:SF74">
    <property type="entry name" value="ANKYRIN REPEAT DOMAIN-CONTAINING PROTEIN 16"/>
    <property type="match status" value="1"/>
</dbReference>
<evidence type="ECO:0000313" key="5">
    <source>
        <dbReference type="EMBL" id="BAK94788.1"/>
    </source>
</evidence>
<dbReference type="RefSeq" id="WP_014124839.1">
    <property type="nucleotide sequence ID" value="NC_016052.1"/>
</dbReference>
<dbReference type="KEGG" id="thl:TEH_14610"/>
<feature type="repeat" description="ANK" evidence="3">
    <location>
        <begin position="71"/>
        <end position="103"/>
    </location>
</feature>
<sequence>MKNHLLLLMCVLFLTACSQQSDTTASQSSESEEAEMDYPAGSLIQAVKKNDLGQVKAIVETEYKLDEQNNQGETPLLIATHNNQVEIAEVLILAGADINLQDHIQDSAYLYAAAQGKMEILSLMLEFSHPDQEIYNRFGGNSLIPAAEKGHLENIKLLLQDGAVDINHQNNSGYTALIEAVALRDGSKVYQEIVAELLKYDADKSLRDNSGRTAEDYARELGYQNILEQLQ</sequence>
<dbReference type="Pfam" id="PF12796">
    <property type="entry name" value="Ank_2"/>
    <property type="match status" value="2"/>
</dbReference>
<accession>A0AAN1VR81</accession>
<evidence type="ECO:0008006" key="7">
    <source>
        <dbReference type="Google" id="ProtNLM"/>
    </source>
</evidence>
<organism evidence="5 6">
    <name type="scientific">Tetragenococcus halophilus (strain DSM 20338 / JCM 20259 / NCIMB 9735 / NBRC 12172)</name>
    <name type="common">Pediococcus halophilus</name>
    <dbReference type="NCBI Taxonomy" id="945021"/>
    <lineage>
        <taxon>Bacteria</taxon>
        <taxon>Bacillati</taxon>
        <taxon>Bacillota</taxon>
        <taxon>Bacilli</taxon>
        <taxon>Lactobacillales</taxon>
        <taxon>Enterococcaceae</taxon>
        <taxon>Tetragenococcus</taxon>
    </lineage>
</organism>
<reference evidence="5 6" key="1">
    <citation type="submission" date="2011-01" db="EMBL/GenBank/DDBJ databases">
        <title>Whole genome sequence of Tetragenococcus halophilus NBRC 12172.</title>
        <authorList>
            <person name="Nakazawa H."/>
            <person name="Omata S."/>
            <person name="Koga C."/>
            <person name="Watanabe Y."/>
            <person name="Katano Y."/>
            <person name="Ito N."/>
            <person name="Tsukatani N."/>
            <person name="Ankai A."/>
            <person name="Oguchi A."/>
            <person name="Fukui S."/>
            <person name="Yashiro I."/>
            <person name="Kamata S."/>
            <person name="Hashimoto Y."/>
            <person name="Yamazaki J."/>
            <person name="Taguchi H."/>
            <person name="Tanaka A."/>
            <person name="Koyama T."/>
            <person name="Ichige A."/>
            <person name="Hanya Y."/>
            <person name="Tanikawa S."/>
            <person name="Yamazaki S."/>
            <person name="Fujita N."/>
        </authorList>
    </citation>
    <scope>NUCLEOTIDE SEQUENCE [LARGE SCALE GENOMIC DNA]</scope>
    <source>
        <strain evidence="6">DSM 20338 / JCM 20259 / NCIMB 9735 / NBRC 12172</strain>
    </source>
</reference>
<feature type="chain" id="PRO_5042952415" description="Ankyrin repeat domain-containing protein" evidence="4">
    <location>
        <begin position="22"/>
        <end position="231"/>
    </location>
</feature>
<proteinExistence type="predicted"/>
<dbReference type="InterPro" id="IPR036770">
    <property type="entry name" value="Ankyrin_rpt-contain_sf"/>
</dbReference>
<dbReference type="SUPFAM" id="SSF48403">
    <property type="entry name" value="Ankyrin repeat"/>
    <property type="match status" value="1"/>
</dbReference>
<dbReference type="PROSITE" id="PS50088">
    <property type="entry name" value="ANK_REPEAT"/>
    <property type="match status" value="1"/>
</dbReference>
<dbReference type="SMART" id="SM00248">
    <property type="entry name" value="ANK"/>
    <property type="match status" value="4"/>
</dbReference>
<dbReference type="PROSITE" id="PS51257">
    <property type="entry name" value="PROKAR_LIPOPROTEIN"/>
    <property type="match status" value="1"/>
</dbReference>
<keyword evidence="2 3" id="KW-0040">ANK repeat</keyword>
<dbReference type="Proteomes" id="UP000002663">
    <property type="component" value="Chromosome"/>
</dbReference>
<evidence type="ECO:0000256" key="4">
    <source>
        <dbReference type="SAM" id="SignalP"/>
    </source>
</evidence>